<feature type="compositionally biased region" description="Basic and acidic residues" evidence="1">
    <location>
        <begin position="614"/>
        <end position="623"/>
    </location>
</feature>
<dbReference type="EMBL" id="JANPWZ010001074">
    <property type="protein sequence ID" value="KAJ3569047.1"/>
    <property type="molecule type" value="Genomic_DNA"/>
</dbReference>
<accession>A0A9W8NCX9</accession>
<feature type="transmembrane region" description="Helical" evidence="2">
    <location>
        <begin position="43"/>
        <end position="60"/>
    </location>
</feature>
<evidence type="ECO:0000256" key="1">
    <source>
        <dbReference type="SAM" id="MobiDB-lite"/>
    </source>
</evidence>
<dbReference type="AlphaFoldDB" id="A0A9W8NCX9"/>
<sequence>MSTTASSTSQFDEFPVYTGLWTNWSRGYVLGATLTLHRRDADLLIAFTASFISFVATRVWRILCFIFHQLYSTANPQDVIYHQRQAILRNFSSPESGVQMLIHLLWKNRRSRNWIRLLPAALAATFCVTAFVIAGGFSSQISTALGNEVLIKSMNCGYGNHFGNLDFSNGSSPSTVHVATKINNAASYAQQCYSDDSTGIVDCSRYVKGSVSKRIDRNASCPFHSDLCRKQSENLFIDSGYIDSHTLLGLNAPVNERIQFKNVLHCAPLDTNKFTSDKNISVGLTTEYHYGGVDILGEDYVFAAKSIESQYSDVLSTDFTASSANFGLESFGINLRNGIPFRDFSDFTPIDAMVRKDADTYIFFLVGNGVLYSEPSLDPWYRATTPRYVPFVELNSTREITYYIPDEPATPLGCIQQHQFCTLTSLGIRECGPLASRLDAIAGAAPLFNSTYDGFTKDVVPTEKAARFLYFTSQFNELSIGIYGVVTKLGSSSLDSQKKLLGGFQESIPSNQWQLDVAHWWDIVMAGRQWNMLENAYFSQHSEALIYRGRYTEKVYQKLCNNQRLAHEELGFGTWSEVTETIPLTKTGELLGSLDITDPDHPTLCRSSNQDSLTLHEHTDTETLPHTPIGDEAASREQSPDLDLDTISLVGELRPQVGETSPVTTADNEAESEAQSSGLDSTTVPVTGNCWRPR</sequence>
<feature type="compositionally biased region" description="Polar residues" evidence="1">
    <location>
        <begin position="658"/>
        <end position="686"/>
    </location>
</feature>
<evidence type="ECO:0000313" key="3">
    <source>
        <dbReference type="EMBL" id="KAJ3569047.1"/>
    </source>
</evidence>
<dbReference type="VEuPathDB" id="FungiDB:F4678DRAFT_112687"/>
<evidence type="ECO:0000256" key="2">
    <source>
        <dbReference type="SAM" id="Phobius"/>
    </source>
</evidence>
<keyword evidence="4" id="KW-1185">Reference proteome</keyword>
<gene>
    <name evidence="3" type="ORF">NPX13_g6215</name>
</gene>
<proteinExistence type="predicted"/>
<keyword evidence="2" id="KW-0472">Membrane</keyword>
<comment type="caution">
    <text evidence="3">The sequence shown here is derived from an EMBL/GenBank/DDBJ whole genome shotgun (WGS) entry which is preliminary data.</text>
</comment>
<protein>
    <submittedName>
        <fullName evidence="3">Uncharacterized protein</fullName>
    </submittedName>
</protein>
<keyword evidence="2" id="KW-1133">Transmembrane helix</keyword>
<feature type="transmembrane region" description="Helical" evidence="2">
    <location>
        <begin position="117"/>
        <end position="137"/>
    </location>
</feature>
<keyword evidence="2" id="KW-0812">Transmembrane</keyword>
<feature type="region of interest" description="Disordered" evidence="1">
    <location>
        <begin position="601"/>
        <end position="694"/>
    </location>
</feature>
<evidence type="ECO:0000313" key="4">
    <source>
        <dbReference type="Proteomes" id="UP001148614"/>
    </source>
</evidence>
<dbReference type="Proteomes" id="UP001148614">
    <property type="component" value="Unassembled WGS sequence"/>
</dbReference>
<name>A0A9W8NCX9_9PEZI</name>
<organism evidence="3 4">
    <name type="scientific">Xylaria arbuscula</name>
    <dbReference type="NCBI Taxonomy" id="114810"/>
    <lineage>
        <taxon>Eukaryota</taxon>
        <taxon>Fungi</taxon>
        <taxon>Dikarya</taxon>
        <taxon>Ascomycota</taxon>
        <taxon>Pezizomycotina</taxon>
        <taxon>Sordariomycetes</taxon>
        <taxon>Xylariomycetidae</taxon>
        <taxon>Xylariales</taxon>
        <taxon>Xylariaceae</taxon>
        <taxon>Xylaria</taxon>
    </lineage>
</organism>
<reference evidence="3" key="1">
    <citation type="submission" date="2022-07" db="EMBL/GenBank/DDBJ databases">
        <title>Genome Sequence of Xylaria arbuscula.</title>
        <authorList>
            <person name="Buettner E."/>
        </authorList>
    </citation>
    <scope>NUCLEOTIDE SEQUENCE</scope>
    <source>
        <strain evidence="3">VT107</strain>
    </source>
</reference>